<dbReference type="KEGG" id="mmak:MMKA1_12130"/>
<evidence type="ECO:0000256" key="1">
    <source>
        <dbReference type="SAM" id="Phobius"/>
    </source>
</evidence>
<dbReference type="GeneID" id="59387857"/>
<accession>A0A2Z5PEQ9</accession>
<dbReference type="Proteomes" id="UP000264208">
    <property type="component" value="Chromosome"/>
</dbReference>
<sequence length="58" mass="7051">MLKKKKYYGRDPIKKLMNDPEKSEKIYKILFLVNIWVWFSMFIGAVIFVIWAYKFLSA</sequence>
<keyword evidence="1" id="KW-0472">Membrane</keyword>
<dbReference type="AlphaFoldDB" id="A0A2Z5PEQ9"/>
<proteinExistence type="predicted"/>
<keyword evidence="1" id="KW-0812">Transmembrane</keyword>
<dbReference type="RefSeq" id="WP_013999491.1">
    <property type="nucleotide sequence ID" value="NZ_AP011526.1"/>
</dbReference>
<keyword evidence="1" id="KW-1133">Transmembrane helix</keyword>
<feature type="transmembrane region" description="Helical" evidence="1">
    <location>
        <begin position="29"/>
        <end position="53"/>
    </location>
</feature>
<evidence type="ECO:0000313" key="3">
    <source>
        <dbReference type="Proteomes" id="UP000264208"/>
    </source>
</evidence>
<name>A0A2Z5PEQ9_METMI</name>
<reference evidence="2 3" key="1">
    <citation type="submission" date="2009-06" db="EMBL/GenBank/DDBJ databases">
        <title>Molecular Evidence for Microbiologically Influenced Corrosion from genome of Methanogen.</title>
        <authorList>
            <person name="Ito N."/>
            <person name="Tsurumaru H."/>
            <person name="Shimizu A."/>
            <person name="Harada T."/>
            <person name="Hosoyama A."/>
            <person name="Horikawa H."/>
            <person name="Wakai S."/>
            <person name="Sasaki K."/>
            <person name="Nishijima K."/>
            <person name="Ataku H."/>
            <person name="Yamazaki J."/>
            <person name="Mise M."/>
            <person name="Yamazaki S."/>
            <person name="Tanikawa S."/>
            <person name="Harayama S."/>
            <person name="Fujita N."/>
        </authorList>
    </citation>
    <scope>NUCLEOTIDE SEQUENCE [LARGE SCALE GENOMIC DNA]</scope>
    <source>
        <strain evidence="3">KA1 ( NBRC 102054)</strain>
    </source>
</reference>
<protein>
    <submittedName>
        <fullName evidence="2">Uncharacterized protein</fullName>
    </submittedName>
</protein>
<gene>
    <name evidence="2" type="ORF">MMKA1_12130</name>
</gene>
<evidence type="ECO:0000313" key="2">
    <source>
        <dbReference type="EMBL" id="BAP61330.1"/>
    </source>
</evidence>
<organism evidence="2 3">
    <name type="scientific">Methanococcus maripaludis KA1</name>
    <dbReference type="NCBI Taxonomy" id="637914"/>
    <lineage>
        <taxon>Archaea</taxon>
        <taxon>Methanobacteriati</taxon>
        <taxon>Methanobacteriota</taxon>
        <taxon>Methanomada group</taxon>
        <taxon>Methanococci</taxon>
        <taxon>Methanococcales</taxon>
        <taxon>Methanococcaceae</taxon>
        <taxon>Methanococcus</taxon>
    </lineage>
</organism>
<dbReference type="EMBL" id="AP011526">
    <property type="protein sequence ID" value="BAP61330.1"/>
    <property type="molecule type" value="Genomic_DNA"/>
</dbReference>